<protein>
    <submittedName>
        <fullName evidence="2">Uncharacterized protein</fullName>
    </submittedName>
</protein>
<dbReference type="Proteomes" id="UP001623591">
    <property type="component" value="Unassembled WGS sequence"/>
</dbReference>
<evidence type="ECO:0000313" key="2">
    <source>
        <dbReference type="EMBL" id="MFL0248308.1"/>
    </source>
</evidence>
<comment type="caution">
    <text evidence="2">The sequence shown here is derived from an EMBL/GenBank/DDBJ whole genome shotgun (WGS) entry which is preliminary data.</text>
</comment>
<name>A0ABW8T741_9CLOT</name>
<dbReference type="EMBL" id="JBJHZZ010000015">
    <property type="protein sequence ID" value="MFL0248308.1"/>
    <property type="molecule type" value="Genomic_DNA"/>
</dbReference>
<keyword evidence="3" id="KW-1185">Reference proteome</keyword>
<keyword evidence="1" id="KW-0472">Membrane</keyword>
<sequence>MIKQILKSRFLVFGLLIGFVSVSIANIITSKSAIWAHNRLPWWMFILPPIALYVGYKAFIYKGKK</sequence>
<proteinExistence type="predicted"/>
<evidence type="ECO:0000256" key="1">
    <source>
        <dbReference type="SAM" id="Phobius"/>
    </source>
</evidence>
<accession>A0ABW8T741</accession>
<organism evidence="2 3">
    <name type="scientific">Candidatus Clostridium stratigraminis</name>
    <dbReference type="NCBI Taxonomy" id="3381661"/>
    <lineage>
        <taxon>Bacteria</taxon>
        <taxon>Bacillati</taxon>
        <taxon>Bacillota</taxon>
        <taxon>Clostridia</taxon>
        <taxon>Eubacteriales</taxon>
        <taxon>Clostridiaceae</taxon>
        <taxon>Clostridium</taxon>
    </lineage>
</organism>
<keyword evidence="1" id="KW-0812">Transmembrane</keyword>
<dbReference type="RefSeq" id="WP_406770735.1">
    <property type="nucleotide sequence ID" value="NZ_JBJHZZ010000015.1"/>
</dbReference>
<keyword evidence="1" id="KW-1133">Transmembrane helix</keyword>
<gene>
    <name evidence="2" type="ORF">ACJDUG_15220</name>
</gene>
<evidence type="ECO:0000313" key="3">
    <source>
        <dbReference type="Proteomes" id="UP001623591"/>
    </source>
</evidence>
<reference evidence="2 3" key="1">
    <citation type="submission" date="2024-11" db="EMBL/GenBank/DDBJ databases">
        <authorList>
            <person name="Heng Y.C."/>
            <person name="Lim A.C.H."/>
            <person name="Lee J.K.Y."/>
            <person name="Kittelmann S."/>
        </authorList>
    </citation>
    <scope>NUCLEOTIDE SEQUENCE [LARGE SCALE GENOMIC DNA]</scope>
    <source>
        <strain evidence="2 3">WILCCON 0185</strain>
    </source>
</reference>
<feature type="transmembrane region" description="Helical" evidence="1">
    <location>
        <begin position="41"/>
        <end position="60"/>
    </location>
</feature>